<dbReference type="GeneID" id="40325959"/>
<evidence type="ECO:0000313" key="2">
    <source>
        <dbReference type="EMBL" id="RNF09671.1"/>
    </source>
</evidence>
<comment type="caution">
    <text evidence="2">The sequence shown here is derived from an EMBL/GenBank/DDBJ whole genome shotgun (WGS) entry which is preliminary data.</text>
</comment>
<accession>A0A422NW46</accession>
<proteinExistence type="predicted"/>
<sequence>MLRVRLHGTDGRARAAGAWRRGERRRTAGVCVGRKAARGAGWRVRAAEGEISIVITCLFCFVLLLVVLRAFVRAMGTHAWVCSRGACRHLRLGGRGVNEE</sequence>
<dbReference type="EMBL" id="MKGL01000044">
    <property type="protein sequence ID" value="RNF09671.1"/>
    <property type="molecule type" value="Genomic_DNA"/>
</dbReference>
<dbReference type="Proteomes" id="UP000283634">
    <property type="component" value="Unassembled WGS sequence"/>
</dbReference>
<reference evidence="2 3" key="1">
    <citation type="journal article" date="2018" name="BMC Genomics">
        <title>Genomic comparison of Trypanosoma conorhini and Trypanosoma rangeli to Trypanosoma cruzi strains of high and low virulence.</title>
        <authorList>
            <person name="Bradwell K.R."/>
            <person name="Koparde V.N."/>
            <person name="Matveyev A.V."/>
            <person name="Serrano M.G."/>
            <person name="Alves J.M."/>
            <person name="Parikh H."/>
            <person name="Huang B."/>
            <person name="Lee V."/>
            <person name="Espinosa-Alvarez O."/>
            <person name="Ortiz P.A."/>
            <person name="Costa-Martins A.G."/>
            <person name="Teixeira M.M."/>
            <person name="Buck G.A."/>
        </authorList>
    </citation>
    <scope>NUCLEOTIDE SEQUENCE [LARGE SCALE GENOMIC DNA]</scope>
    <source>
        <strain evidence="2 3">AM80</strain>
    </source>
</reference>
<evidence type="ECO:0000256" key="1">
    <source>
        <dbReference type="SAM" id="Phobius"/>
    </source>
</evidence>
<keyword evidence="1" id="KW-1133">Transmembrane helix</keyword>
<feature type="transmembrane region" description="Helical" evidence="1">
    <location>
        <begin position="51"/>
        <end position="72"/>
    </location>
</feature>
<keyword evidence="1" id="KW-0472">Membrane</keyword>
<dbReference type="AlphaFoldDB" id="A0A422NW46"/>
<dbReference type="RefSeq" id="XP_029241102.1">
    <property type="nucleotide sequence ID" value="XM_029379046.1"/>
</dbReference>
<gene>
    <name evidence="2" type="ORF">TraAM80_02026</name>
</gene>
<protein>
    <submittedName>
        <fullName evidence="2">Uncharacterized protein</fullName>
    </submittedName>
</protein>
<evidence type="ECO:0000313" key="3">
    <source>
        <dbReference type="Proteomes" id="UP000283634"/>
    </source>
</evidence>
<keyword evidence="3" id="KW-1185">Reference proteome</keyword>
<keyword evidence="1" id="KW-0812">Transmembrane</keyword>
<name>A0A422NW46_TRYRA</name>
<organism evidence="2 3">
    <name type="scientific">Trypanosoma rangeli</name>
    <dbReference type="NCBI Taxonomy" id="5698"/>
    <lineage>
        <taxon>Eukaryota</taxon>
        <taxon>Discoba</taxon>
        <taxon>Euglenozoa</taxon>
        <taxon>Kinetoplastea</taxon>
        <taxon>Metakinetoplastina</taxon>
        <taxon>Trypanosomatida</taxon>
        <taxon>Trypanosomatidae</taxon>
        <taxon>Trypanosoma</taxon>
        <taxon>Herpetosoma</taxon>
    </lineage>
</organism>